<evidence type="ECO:0000313" key="2">
    <source>
        <dbReference type="EMBL" id="KRG18144.1"/>
    </source>
</evidence>
<gene>
    <name evidence="3" type="ORF">CC99x_010080</name>
    <name evidence="2" type="ORF">CC99x_01856</name>
</gene>
<proteinExistence type="predicted"/>
<keyword evidence="4" id="KW-1185">Reference proteome</keyword>
<keyword evidence="1" id="KW-1133">Transmembrane helix</keyword>
<dbReference type="EMBL" id="LKHV01000009">
    <property type="protein sequence ID" value="KRG18144.1"/>
    <property type="molecule type" value="Genomic_DNA"/>
</dbReference>
<keyword evidence="1" id="KW-0812">Transmembrane</keyword>
<evidence type="ECO:0000313" key="3">
    <source>
        <dbReference type="EMBL" id="MCS5709253.1"/>
    </source>
</evidence>
<keyword evidence="1" id="KW-0472">Membrane</keyword>
<reference evidence="2" key="1">
    <citation type="submission" date="2015-09" db="EMBL/GenBank/DDBJ databases">
        <title>Draft Genome Sequences of Two Novel Amoeba-resistant Intranuclear Bacteria, Candidatus Berkiella cookevillensis and Candidatus Berkiella aquae.</title>
        <authorList>
            <person name="Mehari Y.T."/>
            <person name="Arivett B.A."/>
            <person name="Farone A.L."/>
            <person name="Gunderson J.H."/>
            <person name="Farone M.B."/>
        </authorList>
    </citation>
    <scope>NUCLEOTIDE SEQUENCE [LARGE SCALE GENOMIC DNA]</scope>
    <source>
        <strain evidence="2">CC99</strain>
    </source>
</reference>
<comment type="caution">
    <text evidence="2">The sequence shown here is derived from an EMBL/GenBank/DDBJ whole genome shotgun (WGS) entry which is preliminary data.</text>
</comment>
<protein>
    <submittedName>
        <fullName evidence="2">Uncharacterized protein</fullName>
    </submittedName>
</protein>
<feature type="transmembrane region" description="Helical" evidence="1">
    <location>
        <begin position="56"/>
        <end position="75"/>
    </location>
</feature>
<evidence type="ECO:0000313" key="4">
    <source>
        <dbReference type="Proteomes" id="UP000051494"/>
    </source>
</evidence>
<dbReference type="EMBL" id="LKHV02000001">
    <property type="protein sequence ID" value="MCS5709253.1"/>
    <property type="molecule type" value="Genomic_DNA"/>
</dbReference>
<evidence type="ECO:0000256" key="1">
    <source>
        <dbReference type="SAM" id="Phobius"/>
    </source>
</evidence>
<name>A0A0Q9YC35_9GAMM</name>
<dbReference type="AlphaFoldDB" id="A0A0Q9YC35"/>
<accession>A0A0Q9YC35</accession>
<sequence length="133" mass="14789">MFEWISEAAESLKTSFTDAVCPECPIVTCPTLSEQLWSAASELGASAQESIAQVPGYAYIAGSAVIAGIVYHFVAKTHEKNEENKAWPISYDEITPVTREKRVRQTDIRDYFSSRTQPLITDYFKKKSSLTSG</sequence>
<dbReference type="RefSeq" id="WP_057624968.1">
    <property type="nucleotide sequence ID" value="NZ_LKHV02000001.1"/>
</dbReference>
<dbReference type="Proteomes" id="UP000051494">
    <property type="component" value="Unassembled WGS sequence"/>
</dbReference>
<reference evidence="3" key="3">
    <citation type="submission" date="2021-06" db="EMBL/GenBank/DDBJ databases">
        <title>Genomic Description and Analysis of Intracellular Bacteria, Candidatus Berkiella cookevillensis and Candidatus Berkiella aquae.</title>
        <authorList>
            <person name="Kidane D.T."/>
            <person name="Mehari Y.T."/>
            <person name="Rice F.C."/>
            <person name="Arivett B.A."/>
            <person name="Farone A.L."/>
            <person name="Berk S.G."/>
            <person name="Farone M.B."/>
        </authorList>
    </citation>
    <scope>NUCLEOTIDE SEQUENCE</scope>
    <source>
        <strain evidence="3">CC99</strain>
    </source>
</reference>
<organism evidence="2">
    <name type="scientific">Candidatus Berkiella cookevillensis</name>
    <dbReference type="NCBI Taxonomy" id="437022"/>
    <lineage>
        <taxon>Bacteria</taxon>
        <taxon>Pseudomonadati</taxon>
        <taxon>Pseudomonadota</taxon>
        <taxon>Gammaproteobacteria</taxon>
        <taxon>Candidatus Berkiellales</taxon>
        <taxon>Candidatus Berkiellaceae</taxon>
        <taxon>Candidatus Berkiella</taxon>
    </lineage>
</organism>
<reference evidence="3" key="2">
    <citation type="journal article" date="2016" name="Genome Announc.">
        <title>Draft Genome Sequences of Two Novel Amoeba-Resistant Intranuclear Bacteria, 'Candidatus Berkiella cookevillensis' and 'Candidatus Berkiella aquae'.</title>
        <authorList>
            <person name="Mehari Y.T."/>
            <person name="Arivett B.A."/>
            <person name="Farone A.L."/>
            <person name="Gunderson J.H."/>
            <person name="Farone M.B."/>
        </authorList>
    </citation>
    <scope>NUCLEOTIDE SEQUENCE</scope>
    <source>
        <strain evidence="3">CC99</strain>
    </source>
</reference>